<sequence>MAPGSHEQEKPRPSQSHPVRAEAKAPPFSAQSLWLANSRTDLLGKVSFFFFFSFLFLFFHFFLFLLYFSFFFLALFFFKLDGDYVIISSKRAV</sequence>
<comment type="caution">
    <text evidence="3">The sequence shown here is derived from an EMBL/GenBank/DDBJ whole genome shotgun (WGS) entry which is preliminary data.</text>
</comment>
<dbReference type="EMBL" id="JAGYWB010000009">
    <property type="protein sequence ID" value="KAI0511952.1"/>
    <property type="molecule type" value="Genomic_DNA"/>
</dbReference>
<keyword evidence="4" id="KW-1185">Reference proteome</keyword>
<keyword evidence="2" id="KW-0812">Transmembrane</keyword>
<name>A0A8T3BFW4_DENNO</name>
<dbReference type="Proteomes" id="UP000829196">
    <property type="component" value="Unassembled WGS sequence"/>
</dbReference>
<feature type="region of interest" description="Disordered" evidence="1">
    <location>
        <begin position="1"/>
        <end position="26"/>
    </location>
</feature>
<evidence type="ECO:0000256" key="1">
    <source>
        <dbReference type="SAM" id="MobiDB-lite"/>
    </source>
</evidence>
<proteinExistence type="predicted"/>
<keyword evidence="2" id="KW-0472">Membrane</keyword>
<evidence type="ECO:0000313" key="4">
    <source>
        <dbReference type="Proteomes" id="UP000829196"/>
    </source>
</evidence>
<keyword evidence="2" id="KW-1133">Transmembrane helix</keyword>
<feature type="transmembrane region" description="Helical" evidence="2">
    <location>
        <begin position="48"/>
        <end position="78"/>
    </location>
</feature>
<reference evidence="3" key="1">
    <citation type="journal article" date="2022" name="Front. Genet.">
        <title>Chromosome-Scale Assembly of the Dendrobium nobile Genome Provides Insights Into the Molecular Mechanism of the Biosynthesis of the Medicinal Active Ingredient of Dendrobium.</title>
        <authorList>
            <person name="Xu Q."/>
            <person name="Niu S.-C."/>
            <person name="Li K.-L."/>
            <person name="Zheng P.-J."/>
            <person name="Zhang X.-J."/>
            <person name="Jia Y."/>
            <person name="Liu Y."/>
            <person name="Niu Y.-X."/>
            <person name="Yu L.-H."/>
            <person name="Chen D.-F."/>
            <person name="Zhang G.-Q."/>
        </authorList>
    </citation>
    <scope>NUCLEOTIDE SEQUENCE</scope>
    <source>
        <tissue evidence="3">Leaf</tissue>
    </source>
</reference>
<protein>
    <submittedName>
        <fullName evidence="3">Uncharacterized protein</fullName>
    </submittedName>
</protein>
<dbReference type="AlphaFoldDB" id="A0A8T3BFW4"/>
<feature type="compositionally biased region" description="Basic and acidic residues" evidence="1">
    <location>
        <begin position="1"/>
        <end position="12"/>
    </location>
</feature>
<dbReference type="SMR" id="A0A8T3BFW4"/>
<organism evidence="3 4">
    <name type="scientific">Dendrobium nobile</name>
    <name type="common">Orchid</name>
    <dbReference type="NCBI Taxonomy" id="94219"/>
    <lineage>
        <taxon>Eukaryota</taxon>
        <taxon>Viridiplantae</taxon>
        <taxon>Streptophyta</taxon>
        <taxon>Embryophyta</taxon>
        <taxon>Tracheophyta</taxon>
        <taxon>Spermatophyta</taxon>
        <taxon>Magnoliopsida</taxon>
        <taxon>Liliopsida</taxon>
        <taxon>Asparagales</taxon>
        <taxon>Orchidaceae</taxon>
        <taxon>Epidendroideae</taxon>
        <taxon>Malaxideae</taxon>
        <taxon>Dendrobiinae</taxon>
        <taxon>Dendrobium</taxon>
    </lineage>
</organism>
<accession>A0A8T3BFW4</accession>
<gene>
    <name evidence="3" type="ORF">KFK09_012586</name>
</gene>
<evidence type="ECO:0000256" key="2">
    <source>
        <dbReference type="SAM" id="Phobius"/>
    </source>
</evidence>
<evidence type="ECO:0000313" key="3">
    <source>
        <dbReference type="EMBL" id="KAI0511952.1"/>
    </source>
</evidence>